<feature type="chain" id="PRO_5047011150" evidence="1">
    <location>
        <begin position="17"/>
        <end position="260"/>
    </location>
</feature>
<organism evidence="2 3">
    <name type="scientific">Platanthera guangdongensis</name>
    <dbReference type="NCBI Taxonomy" id="2320717"/>
    <lineage>
        <taxon>Eukaryota</taxon>
        <taxon>Viridiplantae</taxon>
        <taxon>Streptophyta</taxon>
        <taxon>Embryophyta</taxon>
        <taxon>Tracheophyta</taxon>
        <taxon>Spermatophyta</taxon>
        <taxon>Magnoliopsida</taxon>
        <taxon>Liliopsida</taxon>
        <taxon>Asparagales</taxon>
        <taxon>Orchidaceae</taxon>
        <taxon>Orchidoideae</taxon>
        <taxon>Orchideae</taxon>
        <taxon>Orchidinae</taxon>
        <taxon>Platanthera</taxon>
    </lineage>
</organism>
<dbReference type="Proteomes" id="UP001412067">
    <property type="component" value="Unassembled WGS sequence"/>
</dbReference>
<comment type="caution">
    <text evidence="2">The sequence shown here is derived from an EMBL/GenBank/DDBJ whole genome shotgun (WGS) entry which is preliminary data.</text>
</comment>
<evidence type="ECO:0000313" key="3">
    <source>
        <dbReference type="Proteomes" id="UP001412067"/>
    </source>
</evidence>
<feature type="signal peptide" evidence="1">
    <location>
        <begin position="1"/>
        <end position="16"/>
    </location>
</feature>
<reference evidence="2 3" key="1">
    <citation type="journal article" date="2022" name="Nat. Plants">
        <title>Genomes of leafy and leafless Platanthera orchids illuminate the evolution of mycoheterotrophy.</title>
        <authorList>
            <person name="Li M.H."/>
            <person name="Liu K.W."/>
            <person name="Li Z."/>
            <person name="Lu H.C."/>
            <person name="Ye Q.L."/>
            <person name="Zhang D."/>
            <person name="Wang J.Y."/>
            <person name="Li Y.F."/>
            <person name="Zhong Z.M."/>
            <person name="Liu X."/>
            <person name="Yu X."/>
            <person name="Liu D.K."/>
            <person name="Tu X.D."/>
            <person name="Liu B."/>
            <person name="Hao Y."/>
            <person name="Liao X.Y."/>
            <person name="Jiang Y.T."/>
            <person name="Sun W.H."/>
            <person name="Chen J."/>
            <person name="Chen Y.Q."/>
            <person name="Ai Y."/>
            <person name="Zhai J.W."/>
            <person name="Wu S.S."/>
            <person name="Zhou Z."/>
            <person name="Hsiao Y.Y."/>
            <person name="Wu W.L."/>
            <person name="Chen Y.Y."/>
            <person name="Lin Y.F."/>
            <person name="Hsu J.L."/>
            <person name="Li C.Y."/>
            <person name="Wang Z.W."/>
            <person name="Zhao X."/>
            <person name="Zhong W.Y."/>
            <person name="Ma X.K."/>
            <person name="Ma L."/>
            <person name="Huang J."/>
            <person name="Chen G.Z."/>
            <person name="Huang M.Z."/>
            <person name="Huang L."/>
            <person name="Peng D.H."/>
            <person name="Luo Y.B."/>
            <person name="Zou S.Q."/>
            <person name="Chen S.P."/>
            <person name="Lan S."/>
            <person name="Tsai W.C."/>
            <person name="Van de Peer Y."/>
            <person name="Liu Z.J."/>
        </authorList>
    </citation>
    <scope>NUCLEOTIDE SEQUENCE [LARGE SCALE GENOMIC DNA]</scope>
    <source>
        <strain evidence="2">Lor288</strain>
    </source>
</reference>
<evidence type="ECO:0000313" key="2">
    <source>
        <dbReference type="EMBL" id="KAK8964298.1"/>
    </source>
</evidence>
<gene>
    <name evidence="2" type="ORF">KSP40_PGU005935</name>
</gene>
<keyword evidence="3" id="KW-1185">Reference proteome</keyword>
<name>A0ABR2MMV0_9ASPA</name>
<dbReference type="EMBL" id="JBBWWR010000007">
    <property type="protein sequence ID" value="KAK8964298.1"/>
    <property type="molecule type" value="Genomic_DNA"/>
</dbReference>
<accession>A0ABR2MMV0</accession>
<proteinExistence type="predicted"/>
<keyword evidence="1" id="KW-0732">Signal</keyword>
<evidence type="ECO:0000256" key="1">
    <source>
        <dbReference type="SAM" id="SignalP"/>
    </source>
</evidence>
<protein>
    <submittedName>
        <fullName evidence="2">Uncharacterized protein</fullName>
    </submittedName>
</protein>
<sequence length="260" mass="29562">MTWAALIVALSPITLSEKYDILCASLNPFITSSEHSNRKSKPSEAIDSVSRWRDYEFDMRIRGSVDFKLGGTGTSQELYGFGKYLTSSTASGADFRPPFPDSCTQSEPDFRNKLAEEEALTRLFPRARTLPPVHEGKRTGNNSKQKFPARRQNRRFYSCTGTSAHEEQSSSRILSLIPTLWLASLYISATTDILHFWRLIRNGLRIPLDCLSSHLYVISLEFHLKGHIVVYSILSIESHFISKVSWRIPKELEPYSLNLL</sequence>